<gene>
    <name evidence="1" type="ORF">GCM10008955_25750</name>
</gene>
<dbReference type="Pfam" id="PF14026">
    <property type="entry name" value="SCO4226-like"/>
    <property type="match status" value="1"/>
</dbReference>
<evidence type="ECO:0000313" key="2">
    <source>
        <dbReference type="Proteomes" id="UP000647587"/>
    </source>
</evidence>
<sequence length="91" mass="9731">MKVFMAERDLPGITMDQLGAAQAAVIGESRRASEAGTPVRYLRSMYVPGDNRCACLFAANSADDVCRVNDAAGVPYTRVVEAHDLPSPQTS</sequence>
<protein>
    <recommendedName>
        <fullName evidence="3">DUF4242 domain-containing protein</fullName>
    </recommendedName>
</protein>
<organism evidence="1 2">
    <name type="scientific">Deinococcus malanensis</name>
    <dbReference type="NCBI Taxonomy" id="1706855"/>
    <lineage>
        <taxon>Bacteria</taxon>
        <taxon>Thermotogati</taxon>
        <taxon>Deinococcota</taxon>
        <taxon>Deinococci</taxon>
        <taxon>Deinococcales</taxon>
        <taxon>Deinococcaceae</taxon>
        <taxon>Deinococcus</taxon>
    </lineage>
</organism>
<proteinExistence type="predicted"/>
<evidence type="ECO:0000313" key="1">
    <source>
        <dbReference type="EMBL" id="GGK30801.1"/>
    </source>
</evidence>
<dbReference type="RefSeq" id="WP_189009301.1">
    <property type="nucleotide sequence ID" value="NZ_BMPP01000010.1"/>
</dbReference>
<name>A0ABQ2F152_9DEIO</name>
<evidence type="ECO:0008006" key="3">
    <source>
        <dbReference type="Google" id="ProtNLM"/>
    </source>
</evidence>
<comment type="caution">
    <text evidence="1">The sequence shown here is derived from an EMBL/GenBank/DDBJ whole genome shotgun (WGS) entry which is preliminary data.</text>
</comment>
<dbReference type="Proteomes" id="UP000647587">
    <property type="component" value="Unassembled WGS sequence"/>
</dbReference>
<keyword evidence="2" id="KW-1185">Reference proteome</keyword>
<reference evidence="2" key="1">
    <citation type="journal article" date="2019" name="Int. J. Syst. Evol. Microbiol.">
        <title>The Global Catalogue of Microorganisms (GCM) 10K type strain sequencing project: providing services to taxonomists for standard genome sequencing and annotation.</title>
        <authorList>
            <consortium name="The Broad Institute Genomics Platform"/>
            <consortium name="The Broad Institute Genome Sequencing Center for Infectious Disease"/>
            <person name="Wu L."/>
            <person name="Ma J."/>
        </authorList>
    </citation>
    <scope>NUCLEOTIDE SEQUENCE [LARGE SCALE GENOMIC DNA]</scope>
    <source>
        <strain evidence="2">JCM 30331</strain>
    </source>
</reference>
<dbReference type="EMBL" id="BMPP01000010">
    <property type="protein sequence ID" value="GGK30801.1"/>
    <property type="molecule type" value="Genomic_DNA"/>
</dbReference>
<accession>A0ABQ2F152</accession>
<dbReference type="InterPro" id="IPR025336">
    <property type="entry name" value="SCO4226-like"/>
</dbReference>